<sequence>METVKEQLIIRKDDYELIVAYLKGGLNRNSFDRHNAEELEAELKKAKLVNKNNFPADVVRLNSKVKILDEKD</sequence>
<dbReference type="RefSeq" id="WP_279296635.1">
    <property type="nucleotide sequence ID" value="NZ_JAOTIF010000004.1"/>
</dbReference>
<evidence type="ECO:0000313" key="1">
    <source>
        <dbReference type="EMBL" id="MCU7549193.1"/>
    </source>
</evidence>
<accession>A0A9X2XNN3</accession>
<reference evidence="1" key="2">
    <citation type="submission" date="2023-04" db="EMBL/GenBank/DDBJ databases">
        <title>Paracnuella aquatica gen. nov., sp. nov., a member of the family Chitinophagaceae isolated from a hot spring.</title>
        <authorList>
            <person name="Wang C."/>
        </authorList>
    </citation>
    <scope>NUCLEOTIDE SEQUENCE</scope>
    <source>
        <strain evidence="1">LB-8</strain>
    </source>
</reference>
<protein>
    <submittedName>
        <fullName evidence="1">Uncharacterized protein</fullName>
    </submittedName>
</protein>
<dbReference type="AlphaFoldDB" id="A0A9X2XNN3"/>
<comment type="caution">
    <text evidence="1">The sequence shown here is derived from an EMBL/GenBank/DDBJ whole genome shotgun (WGS) entry which is preliminary data.</text>
</comment>
<dbReference type="EMBL" id="JAOTIF010000004">
    <property type="protein sequence ID" value="MCU7549193.1"/>
    <property type="molecule type" value="Genomic_DNA"/>
</dbReference>
<dbReference type="Proteomes" id="UP001155483">
    <property type="component" value="Unassembled WGS sequence"/>
</dbReference>
<keyword evidence="2" id="KW-1185">Reference proteome</keyword>
<gene>
    <name evidence="1" type="ORF">OCK74_08705</name>
</gene>
<proteinExistence type="predicted"/>
<reference evidence="1" key="1">
    <citation type="submission" date="2022-09" db="EMBL/GenBank/DDBJ databases">
        <authorList>
            <person name="Yuan C."/>
            <person name="Ke Z."/>
        </authorList>
    </citation>
    <scope>NUCLEOTIDE SEQUENCE</scope>
    <source>
        <strain evidence="1">LB-8</strain>
    </source>
</reference>
<evidence type="ECO:0000313" key="2">
    <source>
        <dbReference type="Proteomes" id="UP001155483"/>
    </source>
</evidence>
<name>A0A9X2XNN3_9BACT</name>
<organism evidence="1 2">
    <name type="scientific">Paraflavisolibacter caeni</name>
    <dbReference type="NCBI Taxonomy" id="2982496"/>
    <lineage>
        <taxon>Bacteria</taxon>
        <taxon>Pseudomonadati</taxon>
        <taxon>Bacteroidota</taxon>
        <taxon>Chitinophagia</taxon>
        <taxon>Chitinophagales</taxon>
        <taxon>Chitinophagaceae</taxon>
        <taxon>Paraflavisolibacter</taxon>
    </lineage>
</organism>